<dbReference type="GO" id="GO:0015171">
    <property type="term" value="F:amino acid transmembrane transporter activity"/>
    <property type="evidence" value="ECO:0007669"/>
    <property type="project" value="TreeGrafter"/>
</dbReference>
<dbReference type="Pfam" id="PF01810">
    <property type="entry name" value="LysE"/>
    <property type="match status" value="1"/>
</dbReference>
<reference evidence="7 8" key="1">
    <citation type="journal article" date="2015" name="Nature">
        <title>rRNA introns, odd ribosomes, and small enigmatic genomes across a large radiation of phyla.</title>
        <authorList>
            <person name="Brown C.T."/>
            <person name="Hug L.A."/>
            <person name="Thomas B.C."/>
            <person name="Sharon I."/>
            <person name="Castelle C.J."/>
            <person name="Singh A."/>
            <person name="Wilkins M.J."/>
            <person name="Williams K.H."/>
            <person name="Banfield J.F."/>
        </authorList>
    </citation>
    <scope>NUCLEOTIDE SEQUENCE [LARGE SCALE GENOMIC DNA]</scope>
</reference>
<dbReference type="EMBL" id="LCRX01000006">
    <property type="protein sequence ID" value="KKW42472.1"/>
    <property type="molecule type" value="Genomic_DNA"/>
</dbReference>
<evidence type="ECO:0000256" key="3">
    <source>
        <dbReference type="ARBA" id="ARBA00022692"/>
    </source>
</evidence>
<dbReference type="Proteomes" id="UP000033870">
    <property type="component" value="Unassembled WGS sequence"/>
</dbReference>
<name>A0A0G2AMC7_9BACT</name>
<dbReference type="PANTHER" id="PTHR30086">
    <property type="entry name" value="ARGININE EXPORTER PROTEIN ARGO"/>
    <property type="match status" value="1"/>
</dbReference>
<sequence>MTYSRKTGIWTAIGFGLGIATHIFYSLAGLALIISRSILLFSVIKFLGAGYLIYIGLKSVLSKSSKIELGEERKKEDITRFAAVRIGFLTNMLNPKVTLFFLSLFTFVISPKTPLLIMGIVSAIMIIDTMLWFSLVAVFLTQKRTRSIFERFQGVFNKTLGGLLIALGVRVALPEK</sequence>
<feature type="transmembrane region" description="Helical" evidence="6">
    <location>
        <begin position="115"/>
        <end position="140"/>
    </location>
</feature>
<dbReference type="PANTHER" id="PTHR30086:SF20">
    <property type="entry name" value="ARGININE EXPORTER PROTEIN ARGO-RELATED"/>
    <property type="match status" value="1"/>
</dbReference>
<feature type="transmembrane region" description="Helical" evidence="6">
    <location>
        <begin position="40"/>
        <end position="61"/>
    </location>
</feature>
<evidence type="ECO:0000256" key="6">
    <source>
        <dbReference type="SAM" id="Phobius"/>
    </source>
</evidence>
<keyword evidence="5 6" id="KW-0472">Membrane</keyword>
<dbReference type="GO" id="GO:0005886">
    <property type="term" value="C:plasma membrane"/>
    <property type="evidence" value="ECO:0007669"/>
    <property type="project" value="UniProtKB-SubCell"/>
</dbReference>
<feature type="transmembrane region" description="Helical" evidence="6">
    <location>
        <begin position="152"/>
        <end position="173"/>
    </location>
</feature>
<protein>
    <submittedName>
        <fullName evidence="7">Lysine exporter protein (LYSE/YGGA)</fullName>
    </submittedName>
</protein>
<keyword evidence="3 6" id="KW-0812">Transmembrane</keyword>
<feature type="transmembrane region" description="Helical" evidence="6">
    <location>
        <begin position="82"/>
        <end position="109"/>
    </location>
</feature>
<dbReference type="InterPro" id="IPR001123">
    <property type="entry name" value="LeuE-type"/>
</dbReference>
<dbReference type="PATRIC" id="fig|1619044.3.peg.469"/>
<proteinExistence type="predicted"/>
<evidence type="ECO:0000256" key="2">
    <source>
        <dbReference type="ARBA" id="ARBA00022475"/>
    </source>
</evidence>
<comment type="caution">
    <text evidence="7">The sequence shown here is derived from an EMBL/GenBank/DDBJ whole genome shotgun (WGS) entry which is preliminary data.</text>
</comment>
<keyword evidence="2" id="KW-1003">Cell membrane</keyword>
<evidence type="ECO:0000313" key="7">
    <source>
        <dbReference type="EMBL" id="KKW42472.1"/>
    </source>
</evidence>
<gene>
    <name evidence="7" type="ORF">UY92_C0006G0033</name>
</gene>
<accession>A0A0G2AMC7</accession>
<comment type="subcellular location">
    <subcellularLocation>
        <location evidence="1">Cell membrane</location>
        <topology evidence="1">Multi-pass membrane protein</topology>
    </subcellularLocation>
</comment>
<evidence type="ECO:0000256" key="5">
    <source>
        <dbReference type="ARBA" id="ARBA00023136"/>
    </source>
</evidence>
<feature type="transmembrane region" description="Helical" evidence="6">
    <location>
        <begin position="12"/>
        <end position="34"/>
    </location>
</feature>
<evidence type="ECO:0000256" key="4">
    <source>
        <dbReference type="ARBA" id="ARBA00022989"/>
    </source>
</evidence>
<dbReference type="AlphaFoldDB" id="A0A0G2AMC7"/>
<evidence type="ECO:0000256" key="1">
    <source>
        <dbReference type="ARBA" id="ARBA00004651"/>
    </source>
</evidence>
<keyword evidence="4 6" id="KW-1133">Transmembrane helix</keyword>
<organism evidence="7 8">
    <name type="scientific">Candidatus Magasanikbacteria bacterium GW2011_GWA2_56_11</name>
    <dbReference type="NCBI Taxonomy" id="1619044"/>
    <lineage>
        <taxon>Bacteria</taxon>
        <taxon>Candidatus Magasanikiibacteriota</taxon>
    </lineage>
</organism>
<evidence type="ECO:0000313" key="8">
    <source>
        <dbReference type="Proteomes" id="UP000033870"/>
    </source>
</evidence>